<dbReference type="Proteomes" id="UP001064632">
    <property type="component" value="Chromosome"/>
</dbReference>
<sequence>MASTCPRCTEQALTPTRIEHGLPALGVYDVRRVRRNSANGYLTRPGPAT</sequence>
<name>A0ABY6BII2_9GAMM</name>
<dbReference type="RefSeq" id="WP_261696771.1">
    <property type="nucleotide sequence ID" value="NZ_CP104694.1"/>
</dbReference>
<proteinExistence type="predicted"/>
<keyword evidence="2" id="KW-1185">Reference proteome</keyword>
<evidence type="ECO:0000313" key="1">
    <source>
        <dbReference type="EMBL" id="UXI69818.1"/>
    </source>
</evidence>
<organism evidence="1 2">
    <name type="scientific">Tahibacter amnicola</name>
    <dbReference type="NCBI Taxonomy" id="2976241"/>
    <lineage>
        <taxon>Bacteria</taxon>
        <taxon>Pseudomonadati</taxon>
        <taxon>Pseudomonadota</taxon>
        <taxon>Gammaproteobacteria</taxon>
        <taxon>Lysobacterales</taxon>
        <taxon>Rhodanobacteraceae</taxon>
        <taxon>Tahibacter</taxon>
    </lineage>
</organism>
<protein>
    <submittedName>
        <fullName evidence="1">Uncharacterized protein</fullName>
    </submittedName>
</protein>
<reference evidence="1" key="1">
    <citation type="submission" date="2022-09" db="EMBL/GenBank/DDBJ databases">
        <title>Tahibacter sp. nov., isolated from a fresh water.</title>
        <authorList>
            <person name="Baek J.H."/>
            <person name="Lee J.K."/>
            <person name="Kim J.M."/>
            <person name="Jeon C.O."/>
        </authorList>
    </citation>
    <scope>NUCLEOTIDE SEQUENCE</scope>
    <source>
        <strain evidence="1">W38</strain>
    </source>
</reference>
<gene>
    <name evidence="1" type="ORF">N4264_09385</name>
</gene>
<accession>A0ABY6BII2</accession>
<dbReference type="EMBL" id="CP104694">
    <property type="protein sequence ID" value="UXI69818.1"/>
    <property type="molecule type" value="Genomic_DNA"/>
</dbReference>
<evidence type="ECO:0000313" key="2">
    <source>
        <dbReference type="Proteomes" id="UP001064632"/>
    </source>
</evidence>